<reference evidence="5 6" key="1">
    <citation type="journal article" date="2018" name="IMA Fungus">
        <title>IMA Genome-F 9: Draft genome sequence of Annulohypoxylon stygium, Aspergillus mulundensis, Berkeleyomyces basicola (syn. Thielaviopsis basicola), Ceratocystis smalleyi, two Cercospora beticola strains, Coleophoma cylindrospora, Fusarium fracticaudum, Phialophora cf. hyalina, and Morchella septimelata.</title>
        <authorList>
            <person name="Wingfield B.D."/>
            <person name="Bills G.F."/>
            <person name="Dong Y."/>
            <person name="Huang W."/>
            <person name="Nel W.J."/>
            <person name="Swalarsk-Parry B.S."/>
            <person name="Vaghefi N."/>
            <person name="Wilken P.M."/>
            <person name="An Z."/>
            <person name="de Beer Z.W."/>
            <person name="De Vos L."/>
            <person name="Chen L."/>
            <person name="Duong T.A."/>
            <person name="Gao Y."/>
            <person name="Hammerbacher A."/>
            <person name="Kikkert J.R."/>
            <person name="Li Y."/>
            <person name="Li H."/>
            <person name="Li K."/>
            <person name="Li Q."/>
            <person name="Liu X."/>
            <person name="Ma X."/>
            <person name="Naidoo K."/>
            <person name="Pethybridge S.J."/>
            <person name="Sun J."/>
            <person name="Steenkamp E.T."/>
            <person name="van der Nest M.A."/>
            <person name="van Wyk S."/>
            <person name="Wingfield M.J."/>
            <person name="Xiong C."/>
            <person name="Yue Q."/>
            <person name="Zhang X."/>
        </authorList>
    </citation>
    <scope>NUCLEOTIDE SEQUENCE [LARGE SCALE GENOMIC DNA]</scope>
    <source>
        <strain evidence="5 6">BP6252</strain>
    </source>
</reference>
<evidence type="ECO:0000259" key="4">
    <source>
        <dbReference type="PROSITE" id="PS50837"/>
    </source>
</evidence>
<dbReference type="Proteomes" id="UP000256645">
    <property type="component" value="Unassembled WGS sequence"/>
</dbReference>
<dbReference type="Gene3D" id="3.40.50.300">
    <property type="entry name" value="P-loop containing nucleotide triphosphate hydrolases"/>
    <property type="match status" value="1"/>
</dbReference>
<dbReference type="InterPro" id="IPR054471">
    <property type="entry name" value="GPIID_WHD"/>
</dbReference>
<organism evidence="5 6">
    <name type="scientific">Coleophoma cylindrospora</name>
    <dbReference type="NCBI Taxonomy" id="1849047"/>
    <lineage>
        <taxon>Eukaryota</taxon>
        <taxon>Fungi</taxon>
        <taxon>Dikarya</taxon>
        <taxon>Ascomycota</taxon>
        <taxon>Pezizomycotina</taxon>
        <taxon>Leotiomycetes</taxon>
        <taxon>Helotiales</taxon>
        <taxon>Dermateaceae</taxon>
        <taxon>Coleophoma</taxon>
    </lineage>
</organism>
<dbReference type="Pfam" id="PF05057">
    <property type="entry name" value="DUF676"/>
    <property type="match status" value="1"/>
</dbReference>
<evidence type="ECO:0000256" key="1">
    <source>
        <dbReference type="ARBA" id="ARBA00007920"/>
    </source>
</evidence>
<dbReference type="PROSITE" id="PS50837">
    <property type="entry name" value="NACHT"/>
    <property type="match status" value="1"/>
</dbReference>
<feature type="region of interest" description="Disordered" evidence="3">
    <location>
        <begin position="16"/>
        <end position="50"/>
    </location>
</feature>
<name>A0A3D8QAD4_9HELO</name>
<feature type="domain" description="NACHT" evidence="4">
    <location>
        <begin position="375"/>
        <end position="530"/>
    </location>
</feature>
<dbReference type="AlphaFoldDB" id="A0A3D8QAD4"/>
<keyword evidence="2" id="KW-0677">Repeat</keyword>
<dbReference type="InterPro" id="IPR056884">
    <property type="entry name" value="NPHP3-like_N"/>
</dbReference>
<dbReference type="Gene3D" id="3.40.50.1820">
    <property type="entry name" value="alpha/beta hydrolase"/>
    <property type="match status" value="1"/>
</dbReference>
<evidence type="ECO:0000313" key="6">
    <source>
        <dbReference type="Proteomes" id="UP000256645"/>
    </source>
</evidence>
<keyword evidence="6" id="KW-1185">Reference proteome</keyword>
<dbReference type="InterPro" id="IPR007111">
    <property type="entry name" value="NACHT_NTPase"/>
</dbReference>
<dbReference type="InterPro" id="IPR007751">
    <property type="entry name" value="DUF676_lipase-like"/>
</dbReference>
<evidence type="ECO:0000256" key="3">
    <source>
        <dbReference type="SAM" id="MobiDB-lite"/>
    </source>
</evidence>
<evidence type="ECO:0000256" key="2">
    <source>
        <dbReference type="ARBA" id="ARBA00022737"/>
    </source>
</evidence>
<dbReference type="Pfam" id="PF22939">
    <property type="entry name" value="WHD_GPIID"/>
    <property type="match status" value="1"/>
</dbReference>
<protein>
    <recommendedName>
        <fullName evidence="4">NACHT domain-containing protein</fullName>
    </recommendedName>
</protein>
<dbReference type="InterPro" id="IPR029058">
    <property type="entry name" value="AB_hydrolase_fold"/>
</dbReference>
<sequence length="968" mass="109948">MKRFWLKKGEGSNLSLNKDLDGEVDGGAATPTSIPGSVEPYSKQRVRKDNSSVDKYGIHIWHDQPEGRPNKIDIVAIHGLNGHYAKTWQAINESGTTVNWIKDFLPQQMPEARIMSWGYNSRLLFSKSEADIGTFAAMLLENLLTYRDVLSTRPLIFICHSLGGLVVKKALILAHEKDRYRHGILKCIRGILFFGTPHKGSGLASWSTLLSNIVKASSLGVRTHSKLSKDLELQSSTIQGISNSFVERSKELVILTFHETDKMEFLNCKVVEDFSSILGLPNETVIPLAGDHRSICRFSSIHEDRYRNVWMNLQRLVTKEISRSWTAEERICFQKLYCSDYESHMQRNPCPSPGTCVWILQHKTYKQWAQSENSTLLWISANPGCGKSVLASFLVNHLTSPETQDALPQVVCYFFFKDDNESQKNSVFGLAALLHQLYAKQPTLLSYIFKEYQKKGADFVTQFHTLWTALLNTIRDDEMRCQIVFILDGLDECEPKTREKLLSALATFYEDSTSVQSGLALKTVLLSRPDNDIKTAFCRLPTIRLRGEDEIEAINKDVATVVQANIEDMVGQGLPRDILDDLQASLIKGADRTFLWTTMVIGLLKDAAKRGASRTEMTKIIVSEDIYAIYERLLANTSNISEARKLLHLVIAAARPLSVFEMSIAFATTSTHRTPNDLDQDIRRPFENHITYLCGNFLRVIKNKVYFVHQTAREFLLESPNNPHISAISSWQHSVASCAANLTMLESCIWYLGAFSTKGDNGTESSNQHQRRRLKALRNFLDYAARFWPAHFRACSSSSEELLTDKIMTQCAMLCRPHSPIFPIWFGRYFYYDHERDKYTDFMKRKTAEEAALALDMVAIADYIDLHDLEETDSSEGQDGYPEDDLEEDLQELMREMEKKLPGVAEQLQRFNRYPTSAAGNSHIPGRQRDVYELQQPHAKSNAFIQDDHLGARFVVDCKAKGAWEVGY</sequence>
<dbReference type="SUPFAM" id="SSF53474">
    <property type="entry name" value="alpha/beta-Hydrolases"/>
    <property type="match status" value="1"/>
</dbReference>
<dbReference type="PANTHER" id="PTHR10039">
    <property type="entry name" value="AMELOGENIN"/>
    <property type="match status" value="1"/>
</dbReference>
<comment type="similarity">
    <text evidence="1">Belongs to the putative lipase ROG1 family.</text>
</comment>
<dbReference type="Pfam" id="PF24883">
    <property type="entry name" value="NPHP3_N"/>
    <property type="match status" value="1"/>
</dbReference>
<evidence type="ECO:0000313" key="5">
    <source>
        <dbReference type="EMBL" id="RDW58786.1"/>
    </source>
</evidence>
<dbReference type="EMBL" id="PDLM01000017">
    <property type="protein sequence ID" value="RDW58786.1"/>
    <property type="molecule type" value="Genomic_DNA"/>
</dbReference>
<comment type="caution">
    <text evidence="5">The sequence shown here is derived from an EMBL/GenBank/DDBJ whole genome shotgun (WGS) entry which is preliminary data.</text>
</comment>
<dbReference type="InterPro" id="IPR027417">
    <property type="entry name" value="P-loop_NTPase"/>
</dbReference>
<dbReference type="SUPFAM" id="SSF52540">
    <property type="entry name" value="P-loop containing nucleoside triphosphate hydrolases"/>
    <property type="match status" value="1"/>
</dbReference>
<accession>A0A3D8QAD4</accession>
<proteinExistence type="inferred from homology"/>
<dbReference type="OrthoDB" id="20872at2759"/>
<gene>
    <name evidence="5" type="ORF">BP6252_13262</name>
</gene>